<feature type="domain" description="VPS9" evidence="6">
    <location>
        <begin position="223"/>
        <end position="366"/>
    </location>
</feature>
<dbReference type="Gene3D" id="1.20.5.4770">
    <property type="match status" value="1"/>
</dbReference>
<keyword evidence="2" id="KW-0863">Zinc-finger</keyword>
<dbReference type="InterPro" id="IPR003123">
    <property type="entry name" value="VPS9"/>
</dbReference>
<dbReference type="GO" id="GO:0031267">
    <property type="term" value="F:small GTPase binding"/>
    <property type="evidence" value="ECO:0007669"/>
    <property type="project" value="TreeGrafter"/>
</dbReference>
<evidence type="ECO:0000313" key="8">
    <source>
        <dbReference type="Proteomes" id="UP000235965"/>
    </source>
</evidence>
<gene>
    <name evidence="7" type="ORF">B7P43_G01547</name>
</gene>
<evidence type="ECO:0000259" key="6">
    <source>
        <dbReference type="PROSITE" id="PS51205"/>
    </source>
</evidence>
<sequence length="656" mass="72913">MYSKKNPSLRINEADLKCKNGCGYYGNEEWEGLCSKCHHEHLQRERLKKTGGHSGLHHGERDGDKHTKSAVGFSKFEEKKRQQAEKKTKLLKLSVFRKSSNSKDLIRSEQFQELYSATPELEKLKQDYQDLFSSVSQSVERDVLKSINSFNVNVLKNADIGTIDELSEVVQNLYQVFAKRMEASIIYTDLSQEKKEMLLDFVEKYVMTGLYRILFCPPSTTDEDKDLSLQNRIRQLNWVNAQHLDCSINETQSEVCDLVYTAIADIIGMDSAKAPQDKLSCIVRCCRNIFLLLQQSVGGPASADEFLPALIFIVLKANPARLKSNINYITRFCNASRLMSGEGGYYFTNLCCAVSFIENLTAESLNMPVEEFEQYMSGEVIPTSTWESALMMCEGMHLMYEQLATLDDLHNRYTRFGEGALALKEEMQKFKIDIADEVAAVLARTPLTIQPRKTPTDIDSENPTCESLPPPIVPQIVAPQIGLEPDSVKKTESAEDSQPNITAAALPHDYLSLSSPLVFSHSLDELTTPDDIFGAQALSFVQGLTSINYDIDLSDLSADNSYAEDVPAADGHKSSAMLSLEVKPAEELTPSLLDNTESPTGDLLPSPIKPLCTGEYQGFAAQGWQIHSIPCETGDTPSLNSDACGNVDSASSQFQT</sequence>
<dbReference type="GO" id="GO:0016192">
    <property type="term" value="P:vesicle-mediated transport"/>
    <property type="evidence" value="ECO:0007669"/>
    <property type="project" value="InterPro"/>
</dbReference>
<dbReference type="STRING" id="105785.A0A2J7PF72"/>
<dbReference type="SUPFAM" id="SSF57716">
    <property type="entry name" value="Glucocorticoid receptor-like (DNA-binding domain)"/>
    <property type="match status" value="1"/>
</dbReference>
<reference evidence="7 8" key="1">
    <citation type="submission" date="2017-12" db="EMBL/GenBank/DDBJ databases">
        <title>Hemimetabolous genomes reveal molecular basis of termite eusociality.</title>
        <authorList>
            <person name="Harrison M.C."/>
            <person name="Jongepier E."/>
            <person name="Robertson H.M."/>
            <person name="Arning N."/>
            <person name="Bitard-Feildel T."/>
            <person name="Chao H."/>
            <person name="Childers C.P."/>
            <person name="Dinh H."/>
            <person name="Doddapaneni H."/>
            <person name="Dugan S."/>
            <person name="Gowin J."/>
            <person name="Greiner C."/>
            <person name="Han Y."/>
            <person name="Hu H."/>
            <person name="Hughes D.S.T."/>
            <person name="Huylmans A.-K."/>
            <person name="Kemena C."/>
            <person name="Kremer L.P.M."/>
            <person name="Lee S.L."/>
            <person name="Lopez-Ezquerra A."/>
            <person name="Mallet L."/>
            <person name="Monroy-Kuhn J.M."/>
            <person name="Moser A."/>
            <person name="Murali S.C."/>
            <person name="Muzny D.M."/>
            <person name="Otani S."/>
            <person name="Piulachs M.-D."/>
            <person name="Poelchau M."/>
            <person name="Qu J."/>
            <person name="Schaub F."/>
            <person name="Wada-Katsumata A."/>
            <person name="Worley K.C."/>
            <person name="Xie Q."/>
            <person name="Ylla G."/>
            <person name="Poulsen M."/>
            <person name="Gibbs R.A."/>
            <person name="Schal C."/>
            <person name="Richards S."/>
            <person name="Belles X."/>
            <person name="Korb J."/>
            <person name="Bornberg-Bauer E."/>
        </authorList>
    </citation>
    <scope>NUCLEOTIDE SEQUENCE [LARGE SCALE GENOMIC DNA]</scope>
    <source>
        <tissue evidence="7">Whole body</tissue>
    </source>
</reference>
<dbReference type="GO" id="GO:0030139">
    <property type="term" value="C:endocytic vesicle"/>
    <property type="evidence" value="ECO:0007669"/>
    <property type="project" value="TreeGrafter"/>
</dbReference>
<dbReference type="Proteomes" id="UP000235965">
    <property type="component" value="Unassembled WGS sequence"/>
</dbReference>
<feature type="region of interest" description="Disordered" evidence="4">
    <location>
        <begin position="635"/>
        <end position="656"/>
    </location>
</feature>
<dbReference type="Pfam" id="PF18151">
    <property type="entry name" value="DUF5601"/>
    <property type="match status" value="1"/>
</dbReference>
<dbReference type="PROSITE" id="PS51036">
    <property type="entry name" value="ZF_A20"/>
    <property type="match status" value="1"/>
</dbReference>
<keyword evidence="8" id="KW-1185">Reference proteome</keyword>
<organism evidence="7 8">
    <name type="scientific">Cryptotermes secundus</name>
    <dbReference type="NCBI Taxonomy" id="105785"/>
    <lineage>
        <taxon>Eukaryota</taxon>
        <taxon>Metazoa</taxon>
        <taxon>Ecdysozoa</taxon>
        <taxon>Arthropoda</taxon>
        <taxon>Hexapoda</taxon>
        <taxon>Insecta</taxon>
        <taxon>Pterygota</taxon>
        <taxon>Neoptera</taxon>
        <taxon>Polyneoptera</taxon>
        <taxon>Dictyoptera</taxon>
        <taxon>Blattodea</taxon>
        <taxon>Blattoidea</taxon>
        <taxon>Termitoidae</taxon>
        <taxon>Kalotermitidae</taxon>
        <taxon>Cryptotermitinae</taxon>
        <taxon>Cryptotermes</taxon>
    </lineage>
</organism>
<dbReference type="PANTHER" id="PTHR23101:SF122">
    <property type="entry name" value="RABAPTIN-5-ASSOCIATED EXCHANGE FACTOR FOR RAB5"/>
    <property type="match status" value="1"/>
</dbReference>
<dbReference type="InterPro" id="IPR045046">
    <property type="entry name" value="Vps9-like"/>
</dbReference>
<dbReference type="GO" id="GO:0003677">
    <property type="term" value="F:DNA binding"/>
    <property type="evidence" value="ECO:0007669"/>
    <property type="project" value="InterPro"/>
</dbReference>
<dbReference type="OrthoDB" id="300289at2759"/>
<keyword evidence="3" id="KW-0862">Zinc</keyword>
<dbReference type="InParanoid" id="A0A2J7PF72"/>
<feature type="region of interest" description="Disordered" evidence="4">
    <location>
        <begin position="48"/>
        <end position="68"/>
    </location>
</feature>
<keyword evidence="1" id="KW-0479">Metal-binding</keyword>
<dbReference type="AlphaFoldDB" id="A0A2J7PF72"/>
<evidence type="ECO:0000259" key="5">
    <source>
        <dbReference type="PROSITE" id="PS51036"/>
    </source>
</evidence>
<accession>A0A2J7PF72</accession>
<evidence type="ECO:0000256" key="2">
    <source>
        <dbReference type="ARBA" id="ARBA00022771"/>
    </source>
</evidence>
<feature type="domain" description="A20-type" evidence="5">
    <location>
        <begin position="12"/>
        <end position="46"/>
    </location>
</feature>
<dbReference type="SMART" id="SM00167">
    <property type="entry name" value="VPS9"/>
    <property type="match status" value="1"/>
</dbReference>
<dbReference type="InterPro" id="IPR002653">
    <property type="entry name" value="Znf_A20"/>
</dbReference>
<dbReference type="InterPro" id="IPR041545">
    <property type="entry name" value="DUF5601"/>
</dbReference>
<dbReference type="GO" id="GO:0008270">
    <property type="term" value="F:zinc ion binding"/>
    <property type="evidence" value="ECO:0007669"/>
    <property type="project" value="UniProtKB-KW"/>
</dbReference>
<protein>
    <submittedName>
        <fullName evidence="7">Rab5 GDP/GTP exchange factor</fullName>
    </submittedName>
</protein>
<evidence type="ECO:0000256" key="3">
    <source>
        <dbReference type="ARBA" id="ARBA00022833"/>
    </source>
</evidence>
<dbReference type="EMBL" id="NEVH01026085">
    <property type="protein sequence ID" value="PNF14985.1"/>
    <property type="molecule type" value="Genomic_DNA"/>
</dbReference>
<proteinExistence type="predicted"/>
<dbReference type="SUPFAM" id="SSF109993">
    <property type="entry name" value="VPS9 domain"/>
    <property type="match status" value="1"/>
</dbReference>
<evidence type="ECO:0000256" key="4">
    <source>
        <dbReference type="SAM" id="MobiDB-lite"/>
    </source>
</evidence>
<dbReference type="SMART" id="SM00259">
    <property type="entry name" value="ZnF_A20"/>
    <property type="match status" value="1"/>
</dbReference>
<dbReference type="PANTHER" id="PTHR23101">
    <property type="entry name" value="RAB GDP/GTP EXCHANGE FACTOR"/>
    <property type="match status" value="1"/>
</dbReference>
<name>A0A2J7PF72_9NEOP</name>
<dbReference type="Pfam" id="PF02204">
    <property type="entry name" value="VPS9"/>
    <property type="match status" value="1"/>
</dbReference>
<evidence type="ECO:0000256" key="1">
    <source>
        <dbReference type="ARBA" id="ARBA00022723"/>
    </source>
</evidence>
<dbReference type="InterPro" id="IPR037191">
    <property type="entry name" value="VPS9_dom_sf"/>
</dbReference>
<dbReference type="Gene3D" id="1.20.1050.80">
    <property type="entry name" value="VPS9 domain"/>
    <property type="match status" value="1"/>
</dbReference>
<feature type="compositionally biased region" description="Basic and acidic residues" evidence="4">
    <location>
        <begin position="57"/>
        <end position="67"/>
    </location>
</feature>
<dbReference type="GO" id="GO:0005829">
    <property type="term" value="C:cytosol"/>
    <property type="evidence" value="ECO:0007669"/>
    <property type="project" value="TreeGrafter"/>
</dbReference>
<comment type="caution">
    <text evidence="7">The sequence shown here is derived from an EMBL/GenBank/DDBJ whole genome shotgun (WGS) entry which is preliminary data.</text>
</comment>
<dbReference type="EMBL" id="NEVH01026085">
    <property type="protein sequence ID" value="PNF14986.1"/>
    <property type="molecule type" value="Genomic_DNA"/>
</dbReference>
<dbReference type="EMBL" id="NEVH01026085">
    <property type="protein sequence ID" value="PNF14984.1"/>
    <property type="molecule type" value="Genomic_DNA"/>
</dbReference>
<dbReference type="Pfam" id="PF01754">
    <property type="entry name" value="zf-A20"/>
    <property type="match status" value="1"/>
</dbReference>
<dbReference type="PROSITE" id="PS51205">
    <property type="entry name" value="VPS9"/>
    <property type="match status" value="1"/>
</dbReference>
<feature type="region of interest" description="Disordered" evidence="4">
    <location>
        <begin position="451"/>
        <end position="471"/>
    </location>
</feature>
<dbReference type="Gene3D" id="1.10.246.120">
    <property type="match status" value="1"/>
</dbReference>
<dbReference type="GO" id="GO:0005085">
    <property type="term" value="F:guanyl-nucleotide exchange factor activity"/>
    <property type="evidence" value="ECO:0007669"/>
    <property type="project" value="InterPro"/>
</dbReference>
<evidence type="ECO:0000313" key="7">
    <source>
        <dbReference type="EMBL" id="PNF14986.1"/>
    </source>
</evidence>
<dbReference type="FunCoup" id="A0A2J7PF72">
    <property type="interactions" value="692"/>
</dbReference>